<dbReference type="AlphaFoldDB" id="A0ABD3QTF5"/>
<proteinExistence type="predicted"/>
<feature type="chain" id="PRO_5044854470" evidence="2">
    <location>
        <begin position="21"/>
        <end position="263"/>
    </location>
</feature>
<feature type="signal peptide" evidence="2">
    <location>
        <begin position="1"/>
        <end position="20"/>
    </location>
</feature>
<comment type="caution">
    <text evidence="3">The sequence shown here is derived from an EMBL/GenBank/DDBJ whole genome shotgun (WGS) entry which is preliminary data.</text>
</comment>
<dbReference type="EMBL" id="JABMIG020000017">
    <property type="protein sequence ID" value="KAL3802821.1"/>
    <property type="molecule type" value="Genomic_DNA"/>
</dbReference>
<dbReference type="Proteomes" id="UP001516023">
    <property type="component" value="Unassembled WGS sequence"/>
</dbReference>
<keyword evidence="4" id="KW-1185">Reference proteome</keyword>
<feature type="region of interest" description="Disordered" evidence="1">
    <location>
        <begin position="82"/>
        <end position="101"/>
    </location>
</feature>
<evidence type="ECO:0000256" key="2">
    <source>
        <dbReference type="SAM" id="SignalP"/>
    </source>
</evidence>
<sequence>MTNIALRSAMLAFVTLPCLAFVSPLSTTHHRGLGLPSSSLSATSASCDERESYMLPTRRSFLGHVISATVAATLSTTPLIAHADEDTPSSQPVSSASSKRPPLSSCLYNILRVREATQQETRLITTGKFKDVQRANVKLAVKFMINNYKLSDSIVAASSYLTGNARVSASGVGGSAVQSLYTILEYFDSSDVENIKVGSDSIAGKESIVTKGLESVRRDIDDFLGYFPQDVVDQAKAKIAEENELNFKEFDPELGTILNPNPK</sequence>
<accession>A0ABD3QTF5</accession>
<protein>
    <submittedName>
        <fullName evidence="3">Uncharacterized protein</fullName>
    </submittedName>
</protein>
<evidence type="ECO:0000313" key="4">
    <source>
        <dbReference type="Proteomes" id="UP001516023"/>
    </source>
</evidence>
<evidence type="ECO:0000313" key="3">
    <source>
        <dbReference type="EMBL" id="KAL3802821.1"/>
    </source>
</evidence>
<organism evidence="3 4">
    <name type="scientific">Cyclotella cryptica</name>
    <dbReference type="NCBI Taxonomy" id="29204"/>
    <lineage>
        <taxon>Eukaryota</taxon>
        <taxon>Sar</taxon>
        <taxon>Stramenopiles</taxon>
        <taxon>Ochrophyta</taxon>
        <taxon>Bacillariophyta</taxon>
        <taxon>Coscinodiscophyceae</taxon>
        <taxon>Thalassiosirophycidae</taxon>
        <taxon>Stephanodiscales</taxon>
        <taxon>Stephanodiscaceae</taxon>
        <taxon>Cyclotella</taxon>
    </lineage>
</organism>
<gene>
    <name evidence="3" type="ORF">HJC23_007598</name>
</gene>
<name>A0ABD3QTF5_9STRA</name>
<evidence type="ECO:0000256" key="1">
    <source>
        <dbReference type="SAM" id="MobiDB-lite"/>
    </source>
</evidence>
<keyword evidence="2" id="KW-0732">Signal</keyword>
<reference evidence="3 4" key="1">
    <citation type="journal article" date="2020" name="G3 (Bethesda)">
        <title>Improved Reference Genome for Cyclotella cryptica CCMP332, a Model for Cell Wall Morphogenesis, Salinity Adaptation, and Lipid Production in Diatoms (Bacillariophyta).</title>
        <authorList>
            <person name="Roberts W.R."/>
            <person name="Downey K.M."/>
            <person name="Ruck E.C."/>
            <person name="Traller J.C."/>
            <person name="Alverson A.J."/>
        </authorList>
    </citation>
    <scope>NUCLEOTIDE SEQUENCE [LARGE SCALE GENOMIC DNA]</scope>
    <source>
        <strain evidence="3 4">CCMP332</strain>
    </source>
</reference>
<feature type="compositionally biased region" description="Low complexity" evidence="1">
    <location>
        <begin position="89"/>
        <end position="101"/>
    </location>
</feature>